<dbReference type="Pfam" id="PF03775">
    <property type="entry name" value="MinC_C"/>
    <property type="match status" value="1"/>
</dbReference>
<gene>
    <name evidence="6 9" type="primary">minC</name>
    <name evidence="9" type="ORF">CLOACE_04170</name>
</gene>
<proteinExistence type="inferred from homology"/>
<keyword evidence="10" id="KW-1185">Reference proteome</keyword>
<feature type="domain" description="Septum formation inhibitor MinC C-terminal" evidence="7">
    <location>
        <begin position="103"/>
        <end position="202"/>
    </location>
</feature>
<dbReference type="Gene3D" id="3.30.160.540">
    <property type="match status" value="1"/>
</dbReference>
<dbReference type="PATRIC" id="fig|1121290.3.peg.423"/>
<dbReference type="InterPro" id="IPR055219">
    <property type="entry name" value="MinC_N_1"/>
</dbReference>
<keyword evidence="4 6" id="KW-0131">Cell cycle</keyword>
<dbReference type="EMBL" id="LZFO01000004">
    <property type="protein sequence ID" value="OFI07226.1"/>
    <property type="molecule type" value="Genomic_DNA"/>
</dbReference>
<keyword evidence="3 6" id="KW-0717">Septation</keyword>
<evidence type="ECO:0000259" key="7">
    <source>
        <dbReference type="Pfam" id="PF03775"/>
    </source>
</evidence>
<dbReference type="InterPro" id="IPR005526">
    <property type="entry name" value="Septum_form_inhib_MinC_C"/>
</dbReference>
<dbReference type="GO" id="GO:1901891">
    <property type="term" value="P:regulation of cell septum assembly"/>
    <property type="evidence" value="ECO:0007669"/>
    <property type="project" value="InterPro"/>
</dbReference>
<name>A0A1E8F1A2_9CLOT</name>
<keyword evidence="2 6" id="KW-0132">Cell division</keyword>
<comment type="caution">
    <text evidence="9">The sequence shown here is derived from an EMBL/GenBank/DDBJ whole genome shotgun (WGS) entry which is preliminary data.</text>
</comment>
<reference evidence="9 10" key="1">
    <citation type="submission" date="2016-06" db="EMBL/GenBank/DDBJ databases">
        <title>Genome sequence of Clostridium acetireducens DSM 10703.</title>
        <authorList>
            <person name="Poehlein A."/>
            <person name="Fluechter S."/>
            <person name="Duerre P."/>
            <person name="Daniel R."/>
        </authorList>
    </citation>
    <scope>NUCLEOTIDE SEQUENCE [LARGE SCALE GENOMIC DNA]</scope>
    <source>
        <strain evidence="9 10">DSM 10703</strain>
    </source>
</reference>
<evidence type="ECO:0000256" key="5">
    <source>
        <dbReference type="ARBA" id="ARBA00046874"/>
    </source>
</evidence>
<dbReference type="SUPFAM" id="SSF63848">
    <property type="entry name" value="Cell-division inhibitor MinC, C-terminal domain"/>
    <property type="match status" value="1"/>
</dbReference>
<evidence type="ECO:0000256" key="6">
    <source>
        <dbReference type="HAMAP-Rule" id="MF_00267"/>
    </source>
</evidence>
<dbReference type="GO" id="GO:0000902">
    <property type="term" value="P:cell morphogenesis"/>
    <property type="evidence" value="ECO:0007669"/>
    <property type="project" value="InterPro"/>
</dbReference>
<evidence type="ECO:0000256" key="1">
    <source>
        <dbReference type="ARBA" id="ARBA00006291"/>
    </source>
</evidence>
<accession>A0A1E8F1A2</accession>
<comment type="similarity">
    <text evidence="1 6">Belongs to the MinC family.</text>
</comment>
<comment type="subunit">
    <text evidence="5 6">Interacts with MinD and FtsZ.</text>
</comment>
<dbReference type="Pfam" id="PF22642">
    <property type="entry name" value="MinC_N_1"/>
    <property type="match status" value="1"/>
</dbReference>
<dbReference type="HAMAP" id="MF_00267">
    <property type="entry name" value="MinC"/>
    <property type="match status" value="1"/>
</dbReference>
<sequence length="210" mass="23753">MIEDSIIIKGNKEGLNAVINMNKFKDFNEMLESLTEKLQKGKKFYKGSTLKITAELKYINERELRKLKDVLFDEFFIKDCIFEEIKETAPKVFSGIYEGRTRFIRKTIRGGQIIHYPGNIVIIGDVNYGAEIYAAGNIIVLGALRGHVHAGFNGNAKAIVAAFYLQPKILQIANIVTRSPEDNVKPQYPEVARVKGNSIIVEPYLPNKFI</sequence>
<dbReference type="GO" id="GO:0000917">
    <property type="term" value="P:division septum assembly"/>
    <property type="evidence" value="ECO:0007669"/>
    <property type="project" value="UniProtKB-KW"/>
</dbReference>
<dbReference type="Gene3D" id="2.160.20.70">
    <property type="match status" value="1"/>
</dbReference>
<dbReference type="Proteomes" id="UP000175744">
    <property type="component" value="Unassembled WGS sequence"/>
</dbReference>
<organism evidence="9 10">
    <name type="scientific">Clostridium acetireducens DSM 10703</name>
    <dbReference type="NCBI Taxonomy" id="1121290"/>
    <lineage>
        <taxon>Bacteria</taxon>
        <taxon>Bacillati</taxon>
        <taxon>Bacillota</taxon>
        <taxon>Clostridia</taxon>
        <taxon>Eubacteriales</taxon>
        <taxon>Clostridiaceae</taxon>
        <taxon>Clostridium</taxon>
    </lineage>
</organism>
<evidence type="ECO:0000256" key="4">
    <source>
        <dbReference type="ARBA" id="ARBA00023306"/>
    </source>
</evidence>
<evidence type="ECO:0000259" key="8">
    <source>
        <dbReference type="Pfam" id="PF22642"/>
    </source>
</evidence>
<dbReference type="STRING" id="1121290.CLAOCE_04170"/>
<dbReference type="InterPro" id="IPR016098">
    <property type="entry name" value="CAP/MinC_C"/>
</dbReference>
<evidence type="ECO:0000256" key="3">
    <source>
        <dbReference type="ARBA" id="ARBA00023210"/>
    </source>
</evidence>
<dbReference type="NCBIfam" id="TIGR01222">
    <property type="entry name" value="minC"/>
    <property type="match status" value="1"/>
</dbReference>
<evidence type="ECO:0000313" key="9">
    <source>
        <dbReference type="EMBL" id="OFI07226.1"/>
    </source>
</evidence>
<dbReference type="RefSeq" id="WP_070109388.1">
    <property type="nucleotide sequence ID" value="NZ_LZFO01000004.1"/>
</dbReference>
<dbReference type="PANTHER" id="PTHR34108:SF1">
    <property type="entry name" value="SEPTUM SITE-DETERMINING PROTEIN MINC"/>
    <property type="match status" value="1"/>
</dbReference>
<evidence type="ECO:0000313" key="10">
    <source>
        <dbReference type="Proteomes" id="UP000175744"/>
    </source>
</evidence>
<feature type="domain" description="Septum site-determining protein MinC N-terminal" evidence="8">
    <location>
        <begin position="6"/>
        <end position="79"/>
    </location>
</feature>
<comment type="function">
    <text evidence="6">Cell division inhibitor that blocks the formation of polar Z ring septums. Rapidly oscillates between the poles of the cell to destabilize FtsZ filaments that have formed before they mature into polar Z rings. Prevents FtsZ polymerization.</text>
</comment>
<protein>
    <recommendedName>
        <fullName evidence="6">Probable septum site-determining protein MinC</fullName>
    </recommendedName>
</protein>
<dbReference type="InterPro" id="IPR013033">
    <property type="entry name" value="MinC"/>
</dbReference>
<dbReference type="InterPro" id="IPR036145">
    <property type="entry name" value="MinC_C_sf"/>
</dbReference>
<evidence type="ECO:0000256" key="2">
    <source>
        <dbReference type="ARBA" id="ARBA00022618"/>
    </source>
</evidence>
<dbReference type="AlphaFoldDB" id="A0A1E8F1A2"/>
<dbReference type="PANTHER" id="PTHR34108">
    <property type="entry name" value="SEPTUM SITE-DETERMINING PROTEIN MINC"/>
    <property type="match status" value="1"/>
</dbReference>
<dbReference type="NCBIfam" id="NF001775">
    <property type="entry name" value="PRK00513.1-6"/>
    <property type="match status" value="1"/>
</dbReference>